<dbReference type="EMBL" id="BSEV01000028">
    <property type="protein sequence ID" value="GLK14052.1"/>
    <property type="molecule type" value="Genomic_DNA"/>
</dbReference>
<reference evidence="2" key="2">
    <citation type="submission" date="2023-01" db="EMBL/GenBank/DDBJ databases">
        <authorList>
            <person name="Sun Q."/>
            <person name="Evtushenko L."/>
        </authorList>
    </citation>
    <scope>NUCLEOTIDE SEQUENCE</scope>
    <source>
        <strain evidence="2">VKM Ac-2007</strain>
    </source>
</reference>
<dbReference type="Proteomes" id="UP001143474">
    <property type="component" value="Unassembled WGS sequence"/>
</dbReference>
<proteinExistence type="predicted"/>
<sequence>MGARALDHCARESNPPPTGVPEVTDWEALNSRVEKDTEGERIASQLSFSQF</sequence>
<feature type="compositionally biased region" description="Basic and acidic residues" evidence="1">
    <location>
        <begin position="1"/>
        <end position="11"/>
    </location>
</feature>
<organism evidence="2 3">
    <name type="scientific">Streptosporangium carneum</name>
    <dbReference type="NCBI Taxonomy" id="47481"/>
    <lineage>
        <taxon>Bacteria</taxon>
        <taxon>Bacillati</taxon>
        <taxon>Actinomycetota</taxon>
        <taxon>Actinomycetes</taxon>
        <taxon>Streptosporangiales</taxon>
        <taxon>Streptosporangiaceae</taxon>
        <taxon>Streptosporangium</taxon>
    </lineage>
</organism>
<keyword evidence="3" id="KW-1185">Reference proteome</keyword>
<reference evidence="2" key="1">
    <citation type="journal article" date="2014" name="Int. J. Syst. Evol. Microbiol.">
        <title>Complete genome sequence of Corynebacterium casei LMG S-19264T (=DSM 44701T), isolated from a smear-ripened cheese.</title>
        <authorList>
            <consortium name="US DOE Joint Genome Institute (JGI-PGF)"/>
            <person name="Walter F."/>
            <person name="Albersmeier A."/>
            <person name="Kalinowski J."/>
            <person name="Ruckert C."/>
        </authorList>
    </citation>
    <scope>NUCLEOTIDE SEQUENCE</scope>
    <source>
        <strain evidence="2">VKM Ac-2007</strain>
    </source>
</reference>
<evidence type="ECO:0000313" key="2">
    <source>
        <dbReference type="EMBL" id="GLK14052.1"/>
    </source>
</evidence>
<accession>A0A9W6MHC8</accession>
<protein>
    <submittedName>
        <fullName evidence="2">Uncharacterized protein</fullName>
    </submittedName>
</protein>
<dbReference type="AlphaFoldDB" id="A0A9W6MHC8"/>
<feature type="region of interest" description="Disordered" evidence="1">
    <location>
        <begin position="1"/>
        <end position="23"/>
    </location>
</feature>
<name>A0A9W6MHC8_9ACTN</name>
<gene>
    <name evidence="2" type="ORF">GCM10017600_74640</name>
</gene>
<evidence type="ECO:0000313" key="3">
    <source>
        <dbReference type="Proteomes" id="UP001143474"/>
    </source>
</evidence>
<comment type="caution">
    <text evidence="2">The sequence shown here is derived from an EMBL/GenBank/DDBJ whole genome shotgun (WGS) entry which is preliminary data.</text>
</comment>
<evidence type="ECO:0000256" key="1">
    <source>
        <dbReference type="SAM" id="MobiDB-lite"/>
    </source>
</evidence>